<protein>
    <recommendedName>
        <fullName evidence="6">Antifreeze protein</fullName>
    </recommendedName>
</protein>
<dbReference type="InterPro" id="IPR021884">
    <property type="entry name" value="Ice-bd_prot"/>
</dbReference>
<name>A0AAE0JTN5_9PEZI</name>
<evidence type="ECO:0000256" key="3">
    <source>
        <dbReference type="SAM" id="SignalP"/>
    </source>
</evidence>
<feature type="signal peptide" evidence="3">
    <location>
        <begin position="1"/>
        <end position="18"/>
    </location>
</feature>
<evidence type="ECO:0008006" key="6">
    <source>
        <dbReference type="Google" id="ProtNLM"/>
    </source>
</evidence>
<keyword evidence="2 3" id="KW-0732">Signal</keyword>
<evidence type="ECO:0000313" key="4">
    <source>
        <dbReference type="EMBL" id="KAK3361365.1"/>
    </source>
</evidence>
<proteinExistence type="inferred from homology"/>
<reference evidence="4" key="1">
    <citation type="journal article" date="2023" name="Mol. Phylogenet. Evol.">
        <title>Genome-scale phylogeny and comparative genomics of the fungal order Sordariales.</title>
        <authorList>
            <person name="Hensen N."/>
            <person name="Bonometti L."/>
            <person name="Westerberg I."/>
            <person name="Brannstrom I.O."/>
            <person name="Guillou S."/>
            <person name="Cros-Aarteil S."/>
            <person name="Calhoun S."/>
            <person name="Haridas S."/>
            <person name="Kuo A."/>
            <person name="Mondo S."/>
            <person name="Pangilinan J."/>
            <person name="Riley R."/>
            <person name="LaButti K."/>
            <person name="Andreopoulos B."/>
            <person name="Lipzen A."/>
            <person name="Chen C."/>
            <person name="Yan M."/>
            <person name="Daum C."/>
            <person name="Ng V."/>
            <person name="Clum A."/>
            <person name="Steindorff A."/>
            <person name="Ohm R.A."/>
            <person name="Martin F."/>
            <person name="Silar P."/>
            <person name="Natvig D.O."/>
            <person name="Lalanne C."/>
            <person name="Gautier V."/>
            <person name="Ament-Velasquez S.L."/>
            <person name="Kruys A."/>
            <person name="Hutchinson M.I."/>
            <person name="Powell A.J."/>
            <person name="Barry K."/>
            <person name="Miller A.N."/>
            <person name="Grigoriev I.V."/>
            <person name="Debuchy R."/>
            <person name="Gladieux P."/>
            <person name="Hiltunen Thoren M."/>
            <person name="Johannesson H."/>
        </authorList>
    </citation>
    <scope>NUCLEOTIDE SEQUENCE</scope>
    <source>
        <strain evidence="4">CBS 958.72</strain>
    </source>
</reference>
<dbReference type="Pfam" id="PF11999">
    <property type="entry name" value="Ice_binding"/>
    <property type="match status" value="1"/>
</dbReference>
<sequence length="225" mass="22589">MKSFTLSHILALSCSVAATIVNLGTAITYGVVSGTAGVANTGLTVITGNLGTTAASITGFGPGVVTGTKNINNPAGITAFNDASLAYAQAFGLVGGINWSSMSDLTGRTILPGIYKFSGTVSLNGQVFLNAQGNSSATWVFQIGSALNINLGSQVILTNGAKACNIFWQAGSTAVIQVNTAFQGNVLAYAGINVKTSASVKGGLYAKTASVTLEGNAVKAPNLVC</sequence>
<evidence type="ECO:0000256" key="1">
    <source>
        <dbReference type="ARBA" id="ARBA00005445"/>
    </source>
</evidence>
<dbReference type="Proteomes" id="UP001287356">
    <property type="component" value="Unassembled WGS sequence"/>
</dbReference>
<comment type="similarity">
    <text evidence="1">Belongs to the ice-binding protein family.</text>
</comment>
<evidence type="ECO:0000256" key="2">
    <source>
        <dbReference type="ARBA" id="ARBA00022729"/>
    </source>
</evidence>
<organism evidence="4 5">
    <name type="scientific">Lasiosphaeria ovina</name>
    <dbReference type="NCBI Taxonomy" id="92902"/>
    <lineage>
        <taxon>Eukaryota</taxon>
        <taxon>Fungi</taxon>
        <taxon>Dikarya</taxon>
        <taxon>Ascomycota</taxon>
        <taxon>Pezizomycotina</taxon>
        <taxon>Sordariomycetes</taxon>
        <taxon>Sordariomycetidae</taxon>
        <taxon>Sordariales</taxon>
        <taxon>Lasiosphaeriaceae</taxon>
        <taxon>Lasiosphaeria</taxon>
    </lineage>
</organism>
<gene>
    <name evidence="4" type="ORF">B0T24DRAFT_641419</name>
</gene>
<keyword evidence="5" id="KW-1185">Reference proteome</keyword>
<accession>A0AAE0JTN5</accession>
<dbReference type="EMBL" id="JAULSN010000011">
    <property type="protein sequence ID" value="KAK3361365.1"/>
    <property type="molecule type" value="Genomic_DNA"/>
</dbReference>
<comment type="caution">
    <text evidence="4">The sequence shown here is derived from an EMBL/GenBank/DDBJ whole genome shotgun (WGS) entry which is preliminary data.</text>
</comment>
<dbReference type="AlphaFoldDB" id="A0AAE0JTN5"/>
<evidence type="ECO:0000313" key="5">
    <source>
        <dbReference type="Proteomes" id="UP001287356"/>
    </source>
</evidence>
<feature type="chain" id="PRO_5042062035" description="Antifreeze protein" evidence="3">
    <location>
        <begin position="19"/>
        <end position="225"/>
    </location>
</feature>
<reference evidence="4" key="2">
    <citation type="submission" date="2023-06" db="EMBL/GenBank/DDBJ databases">
        <authorList>
            <consortium name="Lawrence Berkeley National Laboratory"/>
            <person name="Haridas S."/>
            <person name="Hensen N."/>
            <person name="Bonometti L."/>
            <person name="Westerberg I."/>
            <person name="Brannstrom I.O."/>
            <person name="Guillou S."/>
            <person name="Cros-Aarteil S."/>
            <person name="Calhoun S."/>
            <person name="Kuo A."/>
            <person name="Mondo S."/>
            <person name="Pangilinan J."/>
            <person name="Riley R."/>
            <person name="Labutti K."/>
            <person name="Andreopoulos B."/>
            <person name="Lipzen A."/>
            <person name="Chen C."/>
            <person name="Yanf M."/>
            <person name="Daum C."/>
            <person name="Ng V."/>
            <person name="Clum A."/>
            <person name="Steindorff A."/>
            <person name="Ohm R."/>
            <person name="Martin F."/>
            <person name="Silar P."/>
            <person name="Natvig D."/>
            <person name="Lalanne C."/>
            <person name="Gautier V."/>
            <person name="Ament-Velasquez S.L."/>
            <person name="Kruys A."/>
            <person name="Hutchinson M.I."/>
            <person name="Powell A.J."/>
            <person name="Barry K."/>
            <person name="Miller A.N."/>
            <person name="Grigoriev I.V."/>
            <person name="Debuchy R."/>
            <person name="Gladieux P."/>
            <person name="Thoren M.H."/>
            <person name="Johannesson H."/>
        </authorList>
    </citation>
    <scope>NUCLEOTIDE SEQUENCE</scope>
    <source>
        <strain evidence="4">CBS 958.72</strain>
    </source>
</reference>